<dbReference type="Pfam" id="PF02348">
    <property type="entry name" value="CTP_transf_3"/>
    <property type="match status" value="1"/>
</dbReference>
<comment type="similarity">
    <text evidence="1">Belongs to the CMP-NeuNAc synthase family.</text>
</comment>
<proteinExistence type="inferred from homology"/>
<dbReference type="InterPro" id="IPR050793">
    <property type="entry name" value="CMP-NeuNAc_synthase"/>
</dbReference>
<dbReference type="GO" id="GO:0008781">
    <property type="term" value="F:N-acylneuraminate cytidylyltransferase activity"/>
    <property type="evidence" value="ECO:0007669"/>
    <property type="project" value="TreeGrafter"/>
</dbReference>
<evidence type="ECO:0000313" key="3">
    <source>
        <dbReference type="EMBL" id="TKX32840.1"/>
    </source>
</evidence>
<evidence type="ECO:0000313" key="4">
    <source>
        <dbReference type="Proteomes" id="UP000310353"/>
    </source>
</evidence>
<keyword evidence="3" id="KW-0548">Nucleotidyltransferase</keyword>
<organism evidence="3 4">
    <name type="scientific">Campylobacter aviculae</name>
    <dbReference type="NCBI Taxonomy" id="2510190"/>
    <lineage>
        <taxon>Bacteria</taxon>
        <taxon>Pseudomonadati</taxon>
        <taxon>Campylobacterota</taxon>
        <taxon>Epsilonproteobacteria</taxon>
        <taxon>Campylobacterales</taxon>
        <taxon>Campylobacteraceae</taxon>
        <taxon>Campylobacter</taxon>
    </lineage>
</organism>
<protein>
    <recommendedName>
        <fullName evidence="2">Pseudaminic acid cytidylyltransferase</fullName>
        <ecNumber evidence="2">2.7.7.81</ecNumber>
    </recommendedName>
</protein>
<accession>A0A4U7BR78</accession>
<evidence type="ECO:0000256" key="1">
    <source>
        <dbReference type="ARBA" id="ARBA00010726"/>
    </source>
</evidence>
<dbReference type="EMBL" id="NXMA01000003">
    <property type="protein sequence ID" value="TKX32840.1"/>
    <property type="molecule type" value="Genomic_DNA"/>
</dbReference>
<reference evidence="3 4" key="1">
    <citation type="submission" date="2018-05" db="EMBL/GenBank/DDBJ databases">
        <title>Novel Campyloabacter and Helicobacter Species and Strains.</title>
        <authorList>
            <person name="Mannion A.J."/>
            <person name="Shen Z."/>
            <person name="Fox J.G."/>
        </authorList>
    </citation>
    <scope>NUCLEOTIDE SEQUENCE [LARGE SCALE GENOMIC DNA]</scope>
    <source>
        <strain evidence="4">MIT17-670</strain>
    </source>
</reference>
<keyword evidence="3" id="KW-0808">Transferase</keyword>
<dbReference type="InterPro" id="IPR003329">
    <property type="entry name" value="Cytidylyl_trans"/>
</dbReference>
<name>A0A4U7BR78_9BACT</name>
<gene>
    <name evidence="3" type="primary">pseF</name>
    <name evidence="3" type="ORF">CQA76_02485</name>
</gene>
<evidence type="ECO:0000256" key="2">
    <source>
        <dbReference type="NCBIfam" id="TIGR03584"/>
    </source>
</evidence>
<dbReference type="AlphaFoldDB" id="A0A4U7BR78"/>
<dbReference type="Proteomes" id="UP000310353">
    <property type="component" value="Unassembled WGS sequence"/>
</dbReference>
<dbReference type="Gene3D" id="3.90.550.10">
    <property type="entry name" value="Spore Coat Polysaccharide Biosynthesis Protein SpsA, Chain A"/>
    <property type="match status" value="1"/>
</dbReference>
<dbReference type="CDD" id="cd02513">
    <property type="entry name" value="CMP-NeuAc_Synthase"/>
    <property type="match status" value="1"/>
</dbReference>
<dbReference type="InterPro" id="IPR020039">
    <property type="entry name" value="PseF"/>
</dbReference>
<dbReference type="SUPFAM" id="SSF53448">
    <property type="entry name" value="Nucleotide-diphospho-sugar transferases"/>
    <property type="match status" value="1"/>
</dbReference>
<keyword evidence="4" id="KW-1185">Reference proteome</keyword>
<dbReference type="EC" id="2.7.7.81" evidence="2"/>
<comment type="caution">
    <text evidence="3">The sequence shown here is derived from an EMBL/GenBank/DDBJ whole genome shotgun (WGS) entry which is preliminary data.</text>
</comment>
<dbReference type="NCBIfam" id="TIGR03584">
    <property type="entry name" value="PseF"/>
    <property type="match status" value="1"/>
</dbReference>
<sequence length="234" mass="27053">MKNLCIIPARGGSKRIPRKNIIDFLGKPLISYSIESALNSQIFDEVIVSSDDEEIIETALKFGAKTPFKRSAHLSDDYASSTAVIQDVIQILQKQGQNYDHVCCLYATAPLISADILKQAFENFIQNKSQFLFSACEFYYPIQRAFYLDEKKQVYMFDEKYYQSRSQDLTKAYHDAGAFYFGTSKAWLENDFMFRPHSSVFLLPRNLVCDIDTPQDLEFAKILYRVNYKEKKCL</sequence>
<dbReference type="InterPro" id="IPR029044">
    <property type="entry name" value="Nucleotide-diphossugar_trans"/>
</dbReference>
<dbReference type="RefSeq" id="WP_137621870.1">
    <property type="nucleotide sequence ID" value="NZ_NXMA01000003.1"/>
</dbReference>
<dbReference type="OrthoDB" id="9805604at2"/>
<dbReference type="PANTHER" id="PTHR21485:SF6">
    <property type="entry name" value="N-ACYLNEURAMINATE CYTIDYLYLTRANSFERASE-RELATED"/>
    <property type="match status" value="1"/>
</dbReference>
<dbReference type="PANTHER" id="PTHR21485">
    <property type="entry name" value="HAD SUPERFAMILY MEMBERS CMAS AND KDSC"/>
    <property type="match status" value="1"/>
</dbReference>